<evidence type="ECO:0000313" key="10">
    <source>
        <dbReference type="Proteomes" id="UP000323011"/>
    </source>
</evidence>
<protein>
    <recommendedName>
        <fullName evidence="8">MTHFR SAM-binding regulatory domain-containing protein</fullName>
    </recommendedName>
</protein>
<feature type="domain" description="MTHFR SAM-binding regulatory" evidence="8">
    <location>
        <begin position="357"/>
        <end position="635"/>
    </location>
</feature>
<name>A0A5A8CK88_CAFRO</name>
<evidence type="ECO:0000256" key="1">
    <source>
        <dbReference type="ARBA" id="ARBA00001974"/>
    </source>
</evidence>
<dbReference type="CDD" id="cd00537">
    <property type="entry name" value="MTHFR"/>
    <property type="match status" value="1"/>
</dbReference>
<dbReference type="GO" id="GO:0005829">
    <property type="term" value="C:cytosol"/>
    <property type="evidence" value="ECO:0007669"/>
    <property type="project" value="TreeGrafter"/>
</dbReference>
<evidence type="ECO:0000256" key="5">
    <source>
        <dbReference type="ARBA" id="ARBA00022827"/>
    </source>
</evidence>
<comment type="caution">
    <text evidence="9">The sequence shown here is derived from an EMBL/GenBank/DDBJ whole genome shotgun (WGS) entry which is preliminary data.</text>
</comment>
<comment type="cofactor">
    <cofactor evidence="1">
        <name>FAD</name>
        <dbReference type="ChEBI" id="CHEBI:57692"/>
    </cofactor>
</comment>
<gene>
    <name evidence="9" type="ORF">FNF29_03406</name>
</gene>
<dbReference type="AlphaFoldDB" id="A0A5A8CK88"/>
<dbReference type="Pfam" id="PF21895">
    <property type="entry name" value="MTHFR_C"/>
    <property type="match status" value="1"/>
</dbReference>
<comment type="pathway">
    <text evidence="2">One-carbon metabolism; tetrahydrofolate interconversion.</text>
</comment>
<dbReference type="GO" id="GO:0004489">
    <property type="term" value="F:methylenetetrahydrofolate reductase [NAD(P)H] activity"/>
    <property type="evidence" value="ECO:0007669"/>
    <property type="project" value="InterPro"/>
</dbReference>
<dbReference type="OMA" id="IGWDEFP"/>
<dbReference type="InterPro" id="IPR003171">
    <property type="entry name" value="Mehydrof_redctse-like"/>
</dbReference>
<dbReference type="Pfam" id="PF02219">
    <property type="entry name" value="MTHFR"/>
    <property type="match status" value="2"/>
</dbReference>
<feature type="compositionally biased region" description="Low complexity" evidence="7">
    <location>
        <begin position="185"/>
        <end position="196"/>
    </location>
</feature>
<evidence type="ECO:0000256" key="4">
    <source>
        <dbReference type="ARBA" id="ARBA00022630"/>
    </source>
</evidence>
<sequence length="654" mass="70137">MAGAPRKVSDMMADAIAAKTPFYSFEFFPPKTDVGRENLFLRIDRMSILEPIFVDVTWTTAGDGKDSRDGTFSVCEYAKQYAGLTPMLHLTLTGLTRADLLRQLQRARDAGIRNILALRGDPPKGATEWRPCENGLSRAEELVRLIREEHGDWFCVAAAAFPEGYKEPSVPRGGDRPRAGDDGDAAAAAAGSADGAEGAEGAGGAVDAAARDVADRDAAVAAAAAKVAAGAEVLLTQCVYDVEAYSGFVAACRAAGVPESVPIVPGVLPVHGYEAFRRMTAYTGVNVPAELQDALDAAAVSGDDEAVRREGTARVSALCRALLEAGAPGLHFYTLNLEMATRAILKDVGLCRGAEARRLPWRPLGDGPGALTQVRPIFWANRHRSYVERTRNWDEQPTGRWGDGQSPAFGALSESHFGGPGAAQGTSEERRAIWGEAEALDGEGPVLEVFARYLEGQVPRLPWCDQALLPETAPIRERLVRLNRSGFCTINSQPRVNGARSDDPHVGWGGAGGRVYQKAYVECFCSPARLAALMEAAPAHPSITFTAVDASGNLYTNCKRRGVQAVTWGVFPGKEVLQPTVVDEAAFLAWKDEAFQLWASVWADAYPEDSPAAEVLHGIATSWYLVHVVDHDFVAGDVFRPFEAATAALRLASD</sequence>
<accession>A0A5A8CK88</accession>
<keyword evidence="6" id="KW-0560">Oxidoreductase</keyword>
<dbReference type="PANTHER" id="PTHR45754:SF3">
    <property type="entry name" value="METHYLENETETRAHYDROFOLATE REDUCTASE (NADPH)"/>
    <property type="match status" value="1"/>
</dbReference>
<dbReference type="GO" id="GO:0035999">
    <property type="term" value="P:tetrahydrofolate interconversion"/>
    <property type="evidence" value="ECO:0007669"/>
    <property type="project" value="UniProtKB-UniPathway"/>
</dbReference>
<dbReference type="Gene3D" id="3.20.20.220">
    <property type="match status" value="1"/>
</dbReference>
<dbReference type="PANTHER" id="PTHR45754">
    <property type="entry name" value="METHYLENETETRAHYDROFOLATE REDUCTASE"/>
    <property type="match status" value="1"/>
</dbReference>
<dbReference type="UniPathway" id="UPA00193"/>
<dbReference type="SUPFAM" id="SSF51730">
    <property type="entry name" value="FAD-linked oxidoreductase"/>
    <property type="match status" value="1"/>
</dbReference>
<dbReference type="EMBL" id="VLTN01000017">
    <property type="protein sequence ID" value="KAA0153218.1"/>
    <property type="molecule type" value="Genomic_DNA"/>
</dbReference>
<comment type="similarity">
    <text evidence="3">Belongs to the methylenetetrahydrofolate reductase family.</text>
</comment>
<reference evidence="9 10" key="1">
    <citation type="submission" date="2019-07" db="EMBL/GenBank/DDBJ databases">
        <title>Genomes of Cafeteria roenbergensis.</title>
        <authorList>
            <person name="Fischer M.G."/>
            <person name="Hackl T."/>
            <person name="Roman M."/>
        </authorList>
    </citation>
    <scope>NUCLEOTIDE SEQUENCE [LARGE SCALE GENOMIC DNA]</scope>
    <source>
        <strain evidence="9 10">BVI</strain>
    </source>
</reference>
<dbReference type="InterPro" id="IPR053806">
    <property type="entry name" value="MTHFR_C"/>
</dbReference>
<keyword evidence="5" id="KW-0274">FAD</keyword>
<proteinExistence type="inferred from homology"/>
<evidence type="ECO:0000256" key="2">
    <source>
        <dbReference type="ARBA" id="ARBA00004777"/>
    </source>
</evidence>
<evidence type="ECO:0000256" key="3">
    <source>
        <dbReference type="ARBA" id="ARBA00006743"/>
    </source>
</evidence>
<dbReference type="GO" id="GO:0071949">
    <property type="term" value="F:FAD binding"/>
    <property type="evidence" value="ECO:0007669"/>
    <property type="project" value="TreeGrafter"/>
</dbReference>
<evidence type="ECO:0000256" key="7">
    <source>
        <dbReference type="SAM" id="MobiDB-lite"/>
    </source>
</evidence>
<evidence type="ECO:0000259" key="8">
    <source>
        <dbReference type="Pfam" id="PF21895"/>
    </source>
</evidence>
<organism evidence="9 10">
    <name type="scientific">Cafeteria roenbergensis</name>
    <name type="common">Marine flagellate</name>
    <dbReference type="NCBI Taxonomy" id="33653"/>
    <lineage>
        <taxon>Eukaryota</taxon>
        <taxon>Sar</taxon>
        <taxon>Stramenopiles</taxon>
        <taxon>Bigyra</taxon>
        <taxon>Opalozoa</taxon>
        <taxon>Bicosoecida</taxon>
        <taxon>Cafeteriaceae</taxon>
        <taxon>Cafeteria</taxon>
    </lineage>
</organism>
<dbReference type="Proteomes" id="UP000323011">
    <property type="component" value="Unassembled WGS sequence"/>
</dbReference>
<keyword evidence="4" id="KW-0285">Flavoprotein</keyword>
<keyword evidence="10" id="KW-1185">Reference proteome</keyword>
<dbReference type="InterPro" id="IPR029041">
    <property type="entry name" value="FAD-linked_oxidoreductase-like"/>
</dbReference>
<evidence type="ECO:0000256" key="6">
    <source>
        <dbReference type="ARBA" id="ARBA00023002"/>
    </source>
</evidence>
<feature type="region of interest" description="Disordered" evidence="7">
    <location>
        <begin position="166"/>
        <end position="201"/>
    </location>
</feature>
<dbReference type="GO" id="GO:0009086">
    <property type="term" value="P:methionine biosynthetic process"/>
    <property type="evidence" value="ECO:0007669"/>
    <property type="project" value="TreeGrafter"/>
</dbReference>
<evidence type="ECO:0000313" key="9">
    <source>
        <dbReference type="EMBL" id="KAA0153218.1"/>
    </source>
</evidence>